<organism evidence="2 3">
    <name type="scientific">Mycoplasmopsis caviae</name>
    <dbReference type="NCBI Taxonomy" id="55603"/>
    <lineage>
        <taxon>Bacteria</taxon>
        <taxon>Bacillati</taxon>
        <taxon>Mycoplasmatota</taxon>
        <taxon>Mycoplasmoidales</taxon>
        <taxon>Metamycoplasmataceae</taxon>
        <taxon>Mycoplasmopsis</taxon>
    </lineage>
</organism>
<dbReference type="EMBL" id="CP101806">
    <property type="protein sequence ID" value="UUD34937.1"/>
    <property type="molecule type" value="Genomic_DNA"/>
</dbReference>
<dbReference type="EMBL" id="UZVY01000001">
    <property type="protein sequence ID" value="VDR42234.1"/>
    <property type="molecule type" value="Genomic_DNA"/>
</dbReference>
<dbReference type="Proteomes" id="UP001058569">
    <property type="component" value="Chromosome"/>
</dbReference>
<accession>A0A3P8KCH0</accession>
<evidence type="ECO:0000313" key="2">
    <source>
        <dbReference type="EMBL" id="VDR42234.1"/>
    </source>
</evidence>
<dbReference type="PROSITE" id="PS51257">
    <property type="entry name" value="PROKAR_LIPOPROTEIN"/>
    <property type="match status" value="1"/>
</dbReference>
<evidence type="ECO:0000313" key="4">
    <source>
        <dbReference type="Proteomes" id="UP001058569"/>
    </source>
</evidence>
<evidence type="ECO:0000313" key="3">
    <source>
        <dbReference type="Proteomes" id="UP000280036"/>
    </source>
</evidence>
<evidence type="ECO:0000313" key="1">
    <source>
        <dbReference type="EMBL" id="UUD34937.1"/>
    </source>
</evidence>
<keyword evidence="4" id="KW-1185">Reference proteome</keyword>
<dbReference type="Proteomes" id="UP000280036">
    <property type="component" value="Unassembled WGS sequence"/>
</dbReference>
<proteinExistence type="predicted"/>
<gene>
    <name evidence="2" type="ORF">NCTC10126_00741</name>
    <name evidence="1" type="ORF">NPA07_03945</name>
</gene>
<sequence length="550" mass="64156">MKKSKLYFPLALTSTTILPLVSISCINPFSGARKYEEVLDFANNHQLYTKEIEYEKLFEEEKKNPQISRIQYLKSIETIKAMHEKIKKLRYVAWKQTIADVSVSGLETIYTYNLIDSVNIENLTKTNSQSYALPTMIKKFLSAYFKDSPFASVILREASAGDDAKNIVYNSKTQQEKFNKFEDVVSSSDKIPMIVFENIINEIKNMPSKTKEDLVNLYSKVINLLGQWRATINGNYIDGNTIKESNFKEKSNSLNAFAPYYLIAKGINNSEILDKTYQTTKSLDYSPFIDRSWIGKKEIKEFSEDPYNFVFKKYKNRLNKVYVSDLSSQKNKFKEFIKTSGTSAEFMTLLVAKILYYKLQGNISYINFGQQKDSVLKIKTLSGENLYFDAANDIRLLQNKKFFEHSYSVENKFKELNSLKEFIEKGNWSVTMDTINKFTDKTTREAMITSIKNKTTSLETKYASSNFKDLKDNLIAELEKYKDKIWEYKSYDNYDAQNNKSISTDMIKMLSAFGQLDRLNKYIEDNAKFTQKWEKYFEEFNTDKLEFLEK</sequence>
<name>A0A3P8KCH0_9BACT</name>
<dbReference type="AlphaFoldDB" id="A0A3P8KCH0"/>
<dbReference type="RefSeq" id="WP_126118445.1">
    <property type="nucleotide sequence ID" value="NZ_CP101806.1"/>
</dbReference>
<reference evidence="1" key="2">
    <citation type="submission" date="2022-07" db="EMBL/GenBank/DDBJ databases">
        <title>Complete genome of Mycoplasma caviae type strain G122.</title>
        <authorList>
            <person name="Spergser J."/>
        </authorList>
    </citation>
    <scope>NUCLEOTIDE SEQUENCE</scope>
    <source>
        <strain evidence="1">G122</strain>
    </source>
</reference>
<protein>
    <recommendedName>
        <fullName evidence="5">Lipoprotein</fullName>
    </recommendedName>
</protein>
<evidence type="ECO:0008006" key="5">
    <source>
        <dbReference type="Google" id="ProtNLM"/>
    </source>
</evidence>
<reference evidence="2 3" key="1">
    <citation type="submission" date="2018-12" db="EMBL/GenBank/DDBJ databases">
        <authorList>
            <consortium name="Pathogen Informatics"/>
        </authorList>
    </citation>
    <scope>NUCLEOTIDE SEQUENCE [LARGE SCALE GENOMIC DNA]</scope>
    <source>
        <strain evidence="2 3">NCTC10126</strain>
    </source>
</reference>